<evidence type="ECO:0000313" key="2">
    <source>
        <dbReference type="WBParaSite" id="Hba_14014"/>
    </source>
</evidence>
<name>A0A1I7X9A8_HETBA</name>
<protein>
    <submittedName>
        <fullName evidence="2">Thoc2 domain-containing protein</fullName>
    </submittedName>
</protein>
<evidence type="ECO:0000313" key="1">
    <source>
        <dbReference type="Proteomes" id="UP000095283"/>
    </source>
</evidence>
<reference evidence="2" key="1">
    <citation type="submission" date="2016-11" db="UniProtKB">
        <authorList>
            <consortium name="WormBaseParasite"/>
        </authorList>
    </citation>
    <scope>IDENTIFICATION</scope>
</reference>
<sequence length="81" mass="9247">MNTIRHPEVSIIRGKVLGRTKYVLKRLSKETVKVMGRQLDCIIEQLANPDKQQLKASDGKLSPWLQSLGTLVCLYFEPFAF</sequence>
<dbReference type="Proteomes" id="UP000095283">
    <property type="component" value="Unplaced"/>
</dbReference>
<accession>A0A1I7X9A8</accession>
<dbReference type="WBParaSite" id="Hba_14014">
    <property type="protein sequence ID" value="Hba_14014"/>
    <property type="gene ID" value="Hba_14014"/>
</dbReference>
<keyword evidence="1" id="KW-1185">Reference proteome</keyword>
<proteinExistence type="predicted"/>
<organism evidence="1 2">
    <name type="scientific">Heterorhabditis bacteriophora</name>
    <name type="common">Entomopathogenic nematode worm</name>
    <dbReference type="NCBI Taxonomy" id="37862"/>
    <lineage>
        <taxon>Eukaryota</taxon>
        <taxon>Metazoa</taxon>
        <taxon>Ecdysozoa</taxon>
        <taxon>Nematoda</taxon>
        <taxon>Chromadorea</taxon>
        <taxon>Rhabditida</taxon>
        <taxon>Rhabditina</taxon>
        <taxon>Rhabditomorpha</taxon>
        <taxon>Strongyloidea</taxon>
        <taxon>Heterorhabditidae</taxon>
        <taxon>Heterorhabditis</taxon>
    </lineage>
</organism>
<dbReference type="AlphaFoldDB" id="A0A1I7X9A8"/>